<accession>X6LYI3</accession>
<dbReference type="EMBL" id="ASPP01026890">
    <property type="protein sequence ID" value="ETO06694.1"/>
    <property type="molecule type" value="Genomic_DNA"/>
</dbReference>
<comment type="caution">
    <text evidence="1">The sequence shown here is derived from an EMBL/GenBank/DDBJ whole genome shotgun (WGS) entry which is preliminary data.</text>
</comment>
<dbReference type="OrthoDB" id="2386367at2759"/>
<dbReference type="Proteomes" id="UP000023152">
    <property type="component" value="Unassembled WGS sequence"/>
</dbReference>
<evidence type="ECO:0000313" key="2">
    <source>
        <dbReference type="Proteomes" id="UP000023152"/>
    </source>
</evidence>
<evidence type="ECO:0008006" key="3">
    <source>
        <dbReference type="Google" id="ProtNLM"/>
    </source>
</evidence>
<keyword evidence="2" id="KW-1185">Reference proteome</keyword>
<evidence type="ECO:0000313" key="1">
    <source>
        <dbReference type="EMBL" id="ETO06694.1"/>
    </source>
</evidence>
<protein>
    <recommendedName>
        <fullName evidence="3">G domain-containing protein</fullName>
    </recommendedName>
</protein>
<sequence length="273" mass="31705">FLCPISSFQKTEQKKKKIELCIGNNKNSGVIMTIEVSKKFEAAVEYLSEGKAKSNVSCFFCDHVWRRRKKNRYEQQQLQIHRIAVSQSYLIKQQQQNVVCCLFKKKSRIPELKQMMTKKKKVKAIVIGQNPTQKWIPNVKTRAKPKDTPCTNLTFAYESTLYNLKFMDTPGLGDVEGIEKDDEHVQNILDTISKTPEVSCRLTYVITKPNWNDSKHLSTKFDCIRPNLDIKILFSTSIPAEHVFYMNNEIFSIDPKNSNERDQFPVQDSEKKK</sequence>
<gene>
    <name evidence="1" type="ORF">RFI_30698</name>
</gene>
<feature type="non-terminal residue" evidence="1">
    <location>
        <position position="1"/>
    </location>
</feature>
<dbReference type="AlphaFoldDB" id="X6LYI3"/>
<organism evidence="1 2">
    <name type="scientific">Reticulomyxa filosa</name>
    <dbReference type="NCBI Taxonomy" id="46433"/>
    <lineage>
        <taxon>Eukaryota</taxon>
        <taxon>Sar</taxon>
        <taxon>Rhizaria</taxon>
        <taxon>Retaria</taxon>
        <taxon>Foraminifera</taxon>
        <taxon>Monothalamids</taxon>
        <taxon>Reticulomyxidae</taxon>
        <taxon>Reticulomyxa</taxon>
    </lineage>
</organism>
<name>X6LYI3_RETFI</name>
<proteinExistence type="predicted"/>
<reference evidence="1 2" key="1">
    <citation type="journal article" date="2013" name="Curr. Biol.">
        <title>The Genome of the Foraminiferan Reticulomyxa filosa.</title>
        <authorList>
            <person name="Glockner G."/>
            <person name="Hulsmann N."/>
            <person name="Schleicher M."/>
            <person name="Noegel A.A."/>
            <person name="Eichinger L."/>
            <person name="Gallinger C."/>
            <person name="Pawlowski J."/>
            <person name="Sierra R."/>
            <person name="Euteneuer U."/>
            <person name="Pillet L."/>
            <person name="Moustafa A."/>
            <person name="Platzer M."/>
            <person name="Groth M."/>
            <person name="Szafranski K."/>
            <person name="Schliwa M."/>
        </authorList>
    </citation>
    <scope>NUCLEOTIDE SEQUENCE [LARGE SCALE GENOMIC DNA]</scope>
</reference>